<sequence>KEFENEEHVNDDDDSESESDDDDENEQKYSSTEKNLYRQEFLAIQKGKHYYIFIIFITH</sequence>
<dbReference type="Proteomes" id="UP000663874">
    <property type="component" value="Unassembled WGS sequence"/>
</dbReference>
<name>A0A820EJJ3_9BILA</name>
<dbReference type="AlphaFoldDB" id="A0A820EJJ3"/>
<gene>
    <name evidence="2" type="ORF">FNK824_LOCUS38451</name>
</gene>
<evidence type="ECO:0000313" key="2">
    <source>
        <dbReference type="EMBL" id="CAF4247348.1"/>
    </source>
</evidence>
<feature type="compositionally biased region" description="Acidic residues" evidence="1">
    <location>
        <begin position="1"/>
        <end position="25"/>
    </location>
</feature>
<comment type="caution">
    <text evidence="2">The sequence shown here is derived from an EMBL/GenBank/DDBJ whole genome shotgun (WGS) entry which is preliminary data.</text>
</comment>
<feature type="non-terminal residue" evidence="2">
    <location>
        <position position="1"/>
    </location>
</feature>
<accession>A0A820EJJ3</accession>
<reference evidence="2" key="1">
    <citation type="submission" date="2021-02" db="EMBL/GenBank/DDBJ databases">
        <authorList>
            <person name="Nowell W R."/>
        </authorList>
    </citation>
    <scope>NUCLEOTIDE SEQUENCE</scope>
</reference>
<feature type="region of interest" description="Disordered" evidence="1">
    <location>
        <begin position="1"/>
        <end position="32"/>
    </location>
</feature>
<protein>
    <submittedName>
        <fullName evidence="2">Uncharacterized protein</fullName>
    </submittedName>
</protein>
<evidence type="ECO:0000256" key="1">
    <source>
        <dbReference type="SAM" id="MobiDB-lite"/>
    </source>
</evidence>
<dbReference type="EMBL" id="CAJOBE010021953">
    <property type="protein sequence ID" value="CAF4247348.1"/>
    <property type="molecule type" value="Genomic_DNA"/>
</dbReference>
<organism evidence="2 3">
    <name type="scientific">Rotaria sordida</name>
    <dbReference type="NCBI Taxonomy" id="392033"/>
    <lineage>
        <taxon>Eukaryota</taxon>
        <taxon>Metazoa</taxon>
        <taxon>Spiralia</taxon>
        <taxon>Gnathifera</taxon>
        <taxon>Rotifera</taxon>
        <taxon>Eurotatoria</taxon>
        <taxon>Bdelloidea</taxon>
        <taxon>Philodinida</taxon>
        <taxon>Philodinidae</taxon>
        <taxon>Rotaria</taxon>
    </lineage>
</organism>
<evidence type="ECO:0000313" key="3">
    <source>
        <dbReference type="Proteomes" id="UP000663874"/>
    </source>
</evidence>
<proteinExistence type="predicted"/>